<dbReference type="Pfam" id="PF14697">
    <property type="entry name" value="Fer4_21"/>
    <property type="match status" value="1"/>
</dbReference>
<evidence type="ECO:0000256" key="4">
    <source>
        <dbReference type="ARBA" id="ARBA00023014"/>
    </source>
</evidence>
<dbReference type="GO" id="GO:0051539">
    <property type="term" value="F:4 iron, 4 sulfur cluster binding"/>
    <property type="evidence" value="ECO:0007669"/>
    <property type="project" value="UniProtKB-KW"/>
</dbReference>
<gene>
    <name evidence="6" type="ORF">DSCW_49620</name>
</gene>
<sequence length="387" mass="42553">MTSTLLPEKVKRAAEVICRQGMVQFPVTETAVAIIQRVVGDAEGELDLVYAFREKPSQTLDQLIESSGLPEEKITRLTESLAQKGLVFNQPSSSGLMIYRLLPLMMVGLMEYRFMGPLTGSDEEKELAVLFETLLSELRDQTQHHYDALVPLFKAAPSVDRTVPGGSTADGKKICIVPVEKSLGSAEETILPSQTVEAIIDKFDDIAVGHCFCRQRRSLLGEPCETDAPVWNCFSFGKSARHTSAQGFAKKVTREEALQIMKEAENAGLIHKAFHPGSREDSPETSICNCCKDCCDTLRLWRDGTLPMINSTCYLSLIDTEACTGCGTCVSWCPTDAIALDDDGVARREENSCLGCGVCARFCPEEAISLKEGLRRVFIMPPRLRNG</sequence>
<keyword evidence="3" id="KW-0408">Iron</keyword>
<dbReference type="PANTHER" id="PTHR43687">
    <property type="entry name" value="ADENYLYLSULFATE REDUCTASE, BETA SUBUNIT"/>
    <property type="match status" value="1"/>
</dbReference>
<organism evidence="6 7">
    <name type="scientific">Desulfosarcina widdelii</name>
    <dbReference type="NCBI Taxonomy" id="947919"/>
    <lineage>
        <taxon>Bacteria</taxon>
        <taxon>Pseudomonadati</taxon>
        <taxon>Thermodesulfobacteriota</taxon>
        <taxon>Desulfobacteria</taxon>
        <taxon>Desulfobacterales</taxon>
        <taxon>Desulfosarcinaceae</taxon>
        <taxon>Desulfosarcina</taxon>
    </lineage>
</organism>
<dbReference type="RefSeq" id="WP_170302444.1">
    <property type="nucleotide sequence ID" value="NZ_AP021875.1"/>
</dbReference>
<evidence type="ECO:0000256" key="3">
    <source>
        <dbReference type="ARBA" id="ARBA00023004"/>
    </source>
</evidence>
<dbReference type="Gene3D" id="3.30.70.20">
    <property type="match status" value="1"/>
</dbReference>
<dbReference type="AlphaFoldDB" id="A0A5K7Z9Z2"/>
<keyword evidence="7" id="KW-1185">Reference proteome</keyword>
<evidence type="ECO:0000313" key="6">
    <source>
        <dbReference type="EMBL" id="BBO77545.1"/>
    </source>
</evidence>
<evidence type="ECO:0000256" key="1">
    <source>
        <dbReference type="ARBA" id="ARBA00022485"/>
    </source>
</evidence>
<dbReference type="InterPro" id="IPR017896">
    <property type="entry name" value="4Fe4S_Fe-S-bd"/>
</dbReference>
<dbReference type="PROSITE" id="PS51379">
    <property type="entry name" value="4FE4S_FER_2"/>
    <property type="match status" value="2"/>
</dbReference>
<evidence type="ECO:0000313" key="7">
    <source>
        <dbReference type="Proteomes" id="UP000427769"/>
    </source>
</evidence>
<dbReference type="EMBL" id="AP021875">
    <property type="protein sequence ID" value="BBO77545.1"/>
    <property type="molecule type" value="Genomic_DNA"/>
</dbReference>
<keyword evidence="2" id="KW-0479">Metal-binding</keyword>
<dbReference type="PANTHER" id="PTHR43687:SF1">
    <property type="entry name" value="FERREDOXIN III"/>
    <property type="match status" value="1"/>
</dbReference>
<dbReference type="Proteomes" id="UP000427769">
    <property type="component" value="Chromosome"/>
</dbReference>
<feature type="domain" description="4Fe-4S ferredoxin-type" evidence="5">
    <location>
        <begin position="344"/>
        <end position="373"/>
    </location>
</feature>
<dbReference type="InterPro" id="IPR050572">
    <property type="entry name" value="Fe-S_Ferredoxin"/>
</dbReference>
<dbReference type="KEGG" id="dwd:DSCW_49620"/>
<dbReference type="GO" id="GO:0046872">
    <property type="term" value="F:metal ion binding"/>
    <property type="evidence" value="ECO:0007669"/>
    <property type="project" value="UniProtKB-KW"/>
</dbReference>
<evidence type="ECO:0000256" key="2">
    <source>
        <dbReference type="ARBA" id="ARBA00022723"/>
    </source>
</evidence>
<dbReference type="PROSITE" id="PS00198">
    <property type="entry name" value="4FE4S_FER_1"/>
    <property type="match status" value="2"/>
</dbReference>
<keyword evidence="4" id="KW-0411">Iron-sulfur</keyword>
<proteinExistence type="predicted"/>
<name>A0A5K7Z9Z2_9BACT</name>
<protein>
    <submittedName>
        <fullName evidence="6">Iron-sulfur cluster-binding protein</fullName>
    </submittedName>
</protein>
<feature type="domain" description="4Fe-4S ferredoxin-type" evidence="5">
    <location>
        <begin position="314"/>
        <end position="343"/>
    </location>
</feature>
<dbReference type="InterPro" id="IPR017900">
    <property type="entry name" value="4Fe4S_Fe_S_CS"/>
</dbReference>
<keyword evidence="1" id="KW-0004">4Fe-4S</keyword>
<dbReference type="SUPFAM" id="SSF54862">
    <property type="entry name" value="4Fe-4S ferredoxins"/>
    <property type="match status" value="1"/>
</dbReference>
<evidence type="ECO:0000259" key="5">
    <source>
        <dbReference type="PROSITE" id="PS51379"/>
    </source>
</evidence>
<reference evidence="6 7" key="1">
    <citation type="submission" date="2019-11" db="EMBL/GenBank/DDBJ databases">
        <title>Comparative genomics of hydrocarbon-degrading Desulfosarcina strains.</title>
        <authorList>
            <person name="Watanabe M."/>
            <person name="Kojima H."/>
            <person name="Fukui M."/>
        </authorList>
    </citation>
    <scope>NUCLEOTIDE SEQUENCE [LARGE SCALE GENOMIC DNA]</scope>
    <source>
        <strain evidence="6 7">PP31</strain>
    </source>
</reference>
<accession>A0A5K7Z9Z2</accession>